<name>A0AAJ2R6G2_DELAC</name>
<dbReference type="AlphaFoldDB" id="A0AAJ2R6G2"/>
<feature type="non-terminal residue" evidence="2">
    <location>
        <position position="97"/>
    </location>
</feature>
<sequence>MTSRYKKPLPGTTLHYIDARAAVDALSPGAWARLPYTARVHAENLVRRADPAQLDSYLLQLIERRRDIDFPWYPVRVVCHDILGQTALVDLAGLRDA</sequence>
<dbReference type="Proteomes" id="UP001287445">
    <property type="component" value="Unassembled WGS sequence"/>
</dbReference>
<evidence type="ECO:0000313" key="3">
    <source>
        <dbReference type="Proteomes" id="UP001287445"/>
    </source>
</evidence>
<accession>A0AAJ2R6G2</accession>
<dbReference type="EMBL" id="JAWWMZ010000011">
    <property type="protein sequence ID" value="MDX4956515.1"/>
    <property type="molecule type" value="Genomic_DNA"/>
</dbReference>
<organism evidence="2 3">
    <name type="scientific">Delftia acidovorans</name>
    <name type="common">Pseudomonas acidovorans</name>
    <name type="synonym">Comamonas acidovorans</name>
    <dbReference type="NCBI Taxonomy" id="80866"/>
    <lineage>
        <taxon>Bacteria</taxon>
        <taxon>Pseudomonadati</taxon>
        <taxon>Pseudomonadota</taxon>
        <taxon>Betaproteobacteria</taxon>
        <taxon>Burkholderiales</taxon>
        <taxon>Comamonadaceae</taxon>
        <taxon>Delftia</taxon>
    </lineage>
</organism>
<evidence type="ECO:0000256" key="1">
    <source>
        <dbReference type="ARBA" id="ARBA00023004"/>
    </source>
</evidence>
<dbReference type="Gene3D" id="3.30.499.10">
    <property type="entry name" value="Aconitase, domain 3"/>
    <property type="match status" value="1"/>
</dbReference>
<comment type="caution">
    <text evidence="2">The sequence shown here is derived from an EMBL/GenBank/DDBJ whole genome shotgun (WGS) entry which is preliminary data.</text>
</comment>
<dbReference type="SUPFAM" id="SSF53732">
    <property type="entry name" value="Aconitase iron-sulfur domain"/>
    <property type="match status" value="1"/>
</dbReference>
<dbReference type="InterPro" id="IPR015931">
    <property type="entry name" value="Acnase/IPM_dHydase_lsu_aba_1/3"/>
</dbReference>
<dbReference type="InterPro" id="IPR036008">
    <property type="entry name" value="Aconitase_4Fe-4S_dom"/>
</dbReference>
<evidence type="ECO:0000313" key="2">
    <source>
        <dbReference type="EMBL" id="MDX4956515.1"/>
    </source>
</evidence>
<gene>
    <name evidence="2" type="ORF">SGN30_24135</name>
</gene>
<protein>
    <submittedName>
        <fullName evidence="2">Fe/S-dependent 2-methylisocitrate dehydratase AcnD</fullName>
    </submittedName>
</protein>
<reference evidence="2" key="1">
    <citation type="submission" date="2023-11" db="EMBL/GenBank/DDBJ databases">
        <title>Identification and selenium tolerance of Delftia acidovorans R3-25.</title>
        <authorList>
            <person name="Zhang S."/>
            <person name="Liu Y."/>
            <person name="Guo Y."/>
        </authorList>
    </citation>
    <scope>NUCLEOTIDE SEQUENCE</scope>
    <source>
        <strain evidence="2">R3-25</strain>
    </source>
</reference>
<keyword evidence="1" id="KW-0408">Iron</keyword>
<proteinExistence type="predicted"/>